<protein>
    <submittedName>
        <fullName evidence="1">Uncharacterized protein</fullName>
    </submittedName>
</protein>
<comment type="caution">
    <text evidence="1">The sequence shown here is derived from an EMBL/GenBank/DDBJ whole genome shotgun (WGS) entry which is preliminary data.</text>
</comment>
<dbReference type="Proteomes" id="UP000324222">
    <property type="component" value="Unassembled WGS sequence"/>
</dbReference>
<dbReference type="EMBL" id="VSRR010016999">
    <property type="protein sequence ID" value="MPC59928.1"/>
    <property type="molecule type" value="Genomic_DNA"/>
</dbReference>
<evidence type="ECO:0000313" key="1">
    <source>
        <dbReference type="EMBL" id="MPC59928.1"/>
    </source>
</evidence>
<evidence type="ECO:0000313" key="2">
    <source>
        <dbReference type="Proteomes" id="UP000324222"/>
    </source>
</evidence>
<accession>A0A5B7GS91</accession>
<keyword evidence="2" id="KW-1185">Reference proteome</keyword>
<proteinExistence type="predicted"/>
<gene>
    <name evidence="1" type="ORF">E2C01_053960</name>
</gene>
<reference evidence="1 2" key="1">
    <citation type="submission" date="2019-05" db="EMBL/GenBank/DDBJ databases">
        <title>Another draft genome of Portunus trituberculatus and its Hox gene families provides insights of decapod evolution.</title>
        <authorList>
            <person name="Jeong J.-H."/>
            <person name="Song I."/>
            <person name="Kim S."/>
            <person name="Choi T."/>
            <person name="Kim D."/>
            <person name="Ryu S."/>
            <person name="Kim W."/>
        </authorList>
    </citation>
    <scope>NUCLEOTIDE SEQUENCE [LARGE SCALE GENOMIC DNA]</scope>
    <source>
        <tissue evidence="1">Muscle</tissue>
    </source>
</reference>
<name>A0A5B7GS91_PORTR</name>
<dbReference type="AlphaFoldDB" id="A0A5B7GS91"/>
<sequence>MMLDITIATTKTPPMTRKVWPLSICL</sequence>
<organism evidence="1 2">
    <name type="scientific">Portunus trituberculatus</name>
    <name type="common">Swimming crab</name>
    <name type="synonym">Neptunus trituberculatus</name>
    <dbReference type="NCBI Taxonomy" id="210409"/>
    <lineage>
        <taxon>Eukaryota</taxon>
        <taxon>Metazoa</taxon>
        <taxon>Ecdysozoa</taxon>
        <taxon>Arthropoda</taxon>
        <taxon>Crustacea</taxon>
        <taxon>Multicrustacea</taxon>
        <taxon>Malacostraca</taxon>
        <taxon>Eumalacostraca</taxon>
        <taxon>Eucarida</taxon>
        <taxon>Decapoda</taxon>
        <taxon>Pleocyemata</taxon>
        <taxon>Brachyura</taxon>
        <taxon>Eubrachyura</taxon>
        <taxon>Portunoidea</taxon>
        <taxon>Portunidae</taxon>
        <taxon>Portuninae</taxon>
        <taxon>Portunus</taxon>
    </lineage>
</organism>